<evidence type="ECO:0000256" key="1">
    <source>
        <dbReference type="SAM" id="SignalP"/>
    </source>
</evidence>
<accession>A0A8H6M1B7</accession>
<gene>
    <name evidence="3" type="ORF">DFP72DRAFT_815845</name>
</gene>
<sequence length="188" mass="20656">MKFSALLTGLAFAFALPTVLAASLPESRSSPANQLTARDGDASKFLETSQRDLNHSSIYKLEARTLQARQSTAHSIIDSVTNTVRDIAARNPSRGDFTQQVVSAGSSNWPQYNWVICHTSYITRFDGGAETDWDGIHWDLGSIGYVYDLYWFTSGTFERHGDGGFINWAYSGRVISTSNNGATVVFGK</sequence>
<keyword evidence="4" id="KW-1185">Reference proteome</keyword>
<evidence type="ECO:0000259" key="2">
    <source>
        <dbReference type="Pfam" id="PF25411"/>
    </source>
</evidence>
<organism evidence="3 4">
    <name type="scientific">Ephemerocybe angulata</name>
    <dbReference type="NCBI Taxonomy" id="980116"/>
    <lineage>
        <taxon>Eukaryota</taxon>
        <taxon>Fungi</taxon>
        <taxon>Dikarya</taxon>
        <taxon>Basidiomycota</taxon>
        <taxon>Agaricomycotina</taxon>
        <taxon>Agaricomycetes</taxon>
        <taxon>Agaricomycetidae</taxon>
        <taxon>Agaricales</taxon>
        <taxon>Agaricineae</taxon>
        <taxon>Psathyrellaceae</taxon>
        <taxon>Ephemerocybe</taxon>
    </lineage>
</organism>
<feature type="signal peptide" evidence="1">
    <location>
        <begin position="1"/>
        <end position="21"/>
    </location>
</feature>
<dbReference type="AlphaFoldDB" id="A0A8H6M1B7"/>
<evidence type="ECO:0000313" key="4">
    <source>
        <dbReference type="Proteomes" id="UP000521943"/>
    </source>
</evidence>
<dbReference type="OrthoDB" id="3685327at2759"/>
<evidence type="ECO:0000313" key="3">
    <source>
        <dbReference type="EMBL" id="KAF6751833.1"/>
    </source>
</evidence>
<dbReference type="InterPro" id="IPR057210">
    <property type="entry name" value="DUF7888"/>
</dbReference>
<feature type="domain" description="DUF7888" evidence="2">
    <location>
        <begin position="65"/>
        <end position="171"/>
    </location>
</feature>
<dbReference type="Proteomes" id="UP000521943">
    <property type="component" value="Unassembled WGS sequence"/>
</dbReference>
<feature type="chain" id="PRO_5034542895" evidence="1">
    <location>
        <begin position="22"/>
        <end position="188"/>
    </location>
</feature>
<proteinExistence type="predicted"/>
<protein>
    <submittedName>
        <fullName evidence="3">Ectomycorrhiza-regulated small secreted protein</fullName>
    </submittedName>
</protein>
<reference evidence="3 4" key="1">
    <citation type="submission" date="2020-07" db="EMBL/GenBank/DDBJ databases">
        <title>Comparative genomics of pyrophilous fungi reveals a link between fire events and developmental genes.</title>
        <authorList>
            <consortium name="DOE Joint Genome Institute"/>
            <person name="Steindorff A.S."/>
            <person name="Carver A."/>
            <person name="Calhoun S."/>
            <person name="Stillman K."/>
            <person name="Liu H."/>
            <person name="Lipzen A."/>
            <person name="Pangilinan J."/>
            <person name="Labutti K."/>
            <person name="Bruns T.D."/>
            <person name="Grigoriev I.V."/>
        </authorList>
    </citation>
    <scope>NUCLEOTIDE SEQUENCE [LARGE SCALE GENOMIC DNA]</scope>
    <source>
        <strain evidence="3 4">CBS 144469</strain>
    </source>
</reference>
<keyword evidence="1" id="KW-0732">Signal</keyword>
<comment type="caution">
    <text evidence="3">The sequence shown here is derived from an EMBL/GenBank/DDBJ whole genome shotgun (WGS) entry which is preliminary data.</text>
</comment>
<dbReference type="Pfam" id="PF25411">
    <property type="entry name" value="DUF7888"/>
    <property type="match status" value="1"/>
</dbReference>
<dbReference type="EMBL" id="JACGCI010000047">
    <property type="protein sequence ID" value="KAF6751833.1"/>
    <property type="molecule type" value="Genomic_DNA"/>
</dbReference>
<name>A0A8H6M1B7_9AGAR</name>